<evidence type="ECO:0000256" key="3">
    <source>
        <dbReference type="PROSITE-ProRule" id="PRU00433"/>
    </source>
</evidence>
<accession>A0A518DXL6</accession>
<dbReference type="PROSITE" id="PS51007">
    <property type="entry name" value="CYTC"/>
    <property type="match status" value="1"/>
</dbReference>
<dbReference type="PANTHER" id="PTHR35889">
    <property type="entry name" value="CYCLOINULO-OLIGOSACCHARIDE FRUCTANOTRANSFERASE-RELATED"/>
    <property type="match status" value="1"/>
</dbReference>
<keyword evidence="2 3" id="KW-0408">Iron</keyword>
<dbReference type="InterPro" id="IPR011444">
    <property type="entry name" value="DUF1549"/>
</dbReference>
<keyword evidence="3" id="KW-0349">Heme</keyword>
<dbReference type="InterPro" id="IPR011429">
    <property type="entry name" value="Cyt_c_Planctomycete-type"/>
</dbReference>
<dbReference type="Proteomes" id="UP000317648">
    <property type="component" value="Chromosome"/>
</dbReference>
<organism evidence="6 7">
    <name type="scientific">Lignipirellula cremea</name>
    <dbReference type="NCBI Taxonomy" id="2528010"/>
    <lineage>
        <taxon>Bacteria</taxon>
        <taxon>Pseudomonadati</taxon>
        <taxon>Planctomycetota</taxon>
        <taxon>Planctomycetia</taxon>
        <taxon>Pirellulales</taxon>
        <taxon>Pirellulaceae</taxon>
        <taxon>Lignipirellula</taxon>
    </lineage>
</organism>
<feature type="compositionally biased region" description="Basic and acidic residues" evidence="4">
    <location>
        <begin position="525"/>
        <end position="542"/>
    </location>
</feature>
<dbReference type="RefSeq" id="WP_197442451.1">
    <property type="nucleotide sequence ID" value="NZ_CP036433.1"/>
</dbReference>
<proteinExistence type="predicted"/>
<dbReference type="GO" id="GO:0009055">
    <property type="term" value="F:electron transfer activity"/>
    <property type="evidence" value="ECO:0007669"/>
    <property type="project" value="InterPro"/>
</dbReference>
<dbReference type="Pfam" id="PF07635">
    <property type="entry name" value="PSCyt1"/>
    <property type="match status" value="1"/>
</dbReference>
<evidence type="ECO:0000259" key="5">
    <source>
        <dbReference type="PROSITE" id="PS51007"/>
    </source>
</evidence>
<dbReference type="GO" id="GO:0046872">
    <property type="term" value="F:metal ion binding"/>
    <property type="evidence" value="ECO:0007669"/>
    <property type="project" value="UniProtKB-KW"/>
</dbReference>
<name>A0A518DXL6_9BACT</name>
<dbReference type="GO" id="GO:0020037">
    <property type="term" value="F:heme binding"/>
    <property type="evidence" value="ECO:0007669"/>
    <property type="project" value="InterPro"/>
</dbReference>
<evidence type="ECO:0000313" key="7">
    <source>
        <dbReference type="Proteomes" id="UP000317648"/>
    </source>
</evidence>
<protein>
    <submittedName>
        <fullName evidence="6">Planctomycete cytochrome C</fullName>
    </submittedName>
</protein>
<evidence type="ECO:0000256" key="2">
    <source>
        <dbReference type="ARBA" id="ARBA00023004"/>
    </source>
</evidence>
<dbReference type="KEGG" id="lcre:Pla8534_43910"/>
<dbReference type="AlphaFoldDB" id="A0A518DXL6"/>
<evidence type="ECO:0000313" key="6">
    <source>
        <dbReference type="EMBL" id="QDU96570.1"/>
    </source>
</evidence>
<dbReference type="PANTHER" id="PTHR35889:SF3">
    <property type="entry name" value="F-BOX DOMAIN-CONTAINING PROTEIN"/>
    <property type="match status" value="1"/>
</dbReference>
<evidence type="ECO:0000256" key="1">
    <source>
        <dbReference type="ARBA" id="ARBA00022723"/>
    </source>
</evidence>
<dbReference type="EMBL" id="CP036433">
    <property type="protein sequence ID" value="QDU96570.1"/>
    <property type="molecule type" value="Genomic_DNA"/>
</dbReference>
<feature type="domain" description="Cytochrome c" evidence="5">
    <location>
        <begin position="42"/>
        <end position="254"/>
    </location>
</feature>
<feature type="region of interest" description="Disordered" evidence="4">
    <location>
        <begin position="515"/>
        <end position="552"/>
    </location>
</feature>
<dbReference type="Pfam" id="PF07583">
    <property type="entry name" value="PSCyt2"/>
    <property type="match status" value="1"/>
</dbReference>
<sequence>MTKTKKPGAKPFRTSDLRISRLLRLWDFVLRISVLVFTASVVSADEGTDFFEAKIRSVLVEHCYQCHSAKAANEGKLKGGLQLDTRAGIRTGGDSGPAVVPGKVKESVLISAIRHESFEMPPKGKLPEQVIADFVKWIEMGAADPRDGASVVQTAKIDWQKAREFWAFQPPKTHAPPRVKNAAWPRKEMDHFVLAELEKRGLTPVRAATKHEWIRRATFDLIGLPPTPEEVDAFEKDESPEALAKVVDRLLESPHYGERWGRYWLDLARYTDDLGGTVGPVLAPTAFRYRDWVVQAFNRDMPYDQFVRLQLAGNLIREPAKDFTERLGGLGFQGLGQRFSGNAVGMVKKKIADELDDRVDTVTRALLGLTVSCARCHDHKFDPIPTVDYYSLAAAYNGANLSAEIALASPAQVAAESQRKKEAAELQAKMNKLTADEGRRLGRQELARLDEYLLAAWKLHVRAERKQPADAEAVARESNLNSFFLVRWTKALANPKGIPLLEAWHAAALKASETAAMNDPVEPPQELRDASAKAKSRADDALRALSESEGAKSKLPPAAESFIKAHLSNDGAAFQLRGKDAIAYLSAADRLQYDEWDAKLQRLQASAPAAVARAPAVIGGGQPLQINVRGNADMLGPVATPGFLTILRRDSSASATSLSRLELADAIVDRNNPLTARVFVNRVWHYHFGRGIVGTTSNFGQLGDRPTHPELLDTLAVRFMENGWSTKWLHREIMLSATYGLSSVPEAKNLAKDADNHYLWRVSPRRLDFEAWRDSMLAVAGKLDPEIGGQPYRDPQGKVQLHPEDPENRRRTIYGFISRFKPNPTLTLFDFPEPNVTSDQRTVTTIPQQQLFAINSPFVLAMARSFAERLNASEQSEERRLLLAWQLAFGRLPTEREMVVAQEFLREAAASEEKLGPWERLCHSLLTTNEFTFVP</sequence>
<dbReference type="InterPro" id="IPR022655">
    <property type="entry name" value="DUF1553"/>
</dbReference>
<gene>
    <name evidence="6" type="ORF">Pla8534_43910</name>
</gene>
<dbReference type="Pfam" id="PF07587">
    <property type="entry name" value="PSD1"/>
    <property type="match status" value="1"/>
</dbReference>
<keyword evidence="7" id="KW-1185">Reference proteome</keyword>
<evidence type="ECO:0000256" key="4">
    <source>
        <dbReference type="SAM" id="MobiDB-lite"/>
    </source>
</evidence>
<reference evidence="6 7" key="1">
    <citation type="submission" date="2019-02" db="EMBL/GenBank/DDBJ databases">
        <title>Deep-cultivation of Planctomycetes and their phenomic and genomic characterization uncovers novel biology.</title>
        <authorList>
            <person name="Wiegand S."/>
            <person name="Jogler M."/>
            <person name="Boedeker C."/>
            <person name="Pinto D."/>
            <person name="Vollmers J."/>
            <person name="Rivas-Marin E."/>
            <person name="Kohn T."/>
            <person name="Peeters S.H."/>
            <person name="Heuer A."/>
            <person name="Rast P."/>
            <person name="Oberbeckmann S."/>
            <person name="Bunk B."/>
            <person name="Jeske O."/>
            <person name="Meyerdierks A."/>
            <person name="Storesund J.E."/>
            <person name="Kallscheuer N."/>
            <person name="Luecker S."/>
            <person name="Lage O.M."/>
            <person name="Pohl T."/>
            <person name="Merkel B.J."/>
            <person name="Hornburger P."/>
            <person name="Mueller R.-W."/>
            <person name="Bruemmer F."/>
            <person name="Labrenz M."/>
            <person name="Spormann A.M."/>
            <person name="Op den Camp H."/>
            <person name="Overmann J."/>
            <person name="Amann R."/>
            <person name="Jetten M.S.M."/>
            <person name="Mascher T."/>
            <person name="Medema M.H."/>
            <person name="Devos D.P."/>
            <person name="Kaster A.-K."/>
            <person name="Ovreas L."/>
            <person name="Rohde M."/>
            <person name="Galperin M.Y."/>
            <person name="Jogler C."/>
        </authorList>
    </citation>
    <scope>NUCLEOTIDE SEQUENCE [LARGE SCALE GENOMIC DNA]</scope>
    <source>
        <strain evidence="6 7">Pla85_3_4</strain>
    </source>
</reference>
<dbReference type="InterPro" id="IPR009056">
    <property type="entry name" value="Cyt_c-like_dom"/>
</dbReference>
<keyword evidence="1 3" id="KW-0479">Metal-binding</keyword>